<dbReference type="AlphaFoldDB" id="A0A427BC00"/>
<dbReference type="GO" id="GO:0015996">
    <property type="term" value="P:chlorophyll catabolic process"/>
    <property type="evidence" value="ECO:0007669"/>
    <property type="project" value="TreeGrafter"/>
</dbReference>
<feature type="compositionally biased region" description="Basic and acidic residues" evidence="1">
    <location>
        <begin position="143"/>
        <end position="154"/>
    </location>
</feature>
<feature type="transmembrane region" description="Helical" evidence="2">
    <location>
        <begin position="209"/>
        <end position="231"/>
    </location>
</feature>
<keyword evidence="2" id="KW-1133">Transmembrane helix</keyword>
<dbReference type="PANTHER" id="PTHR24314:SF21">
    <property type="entry name" value="CHLOROPHYLL(IDE) B REDUCTASE NYC1, CHLOROPLASTIC-RELATED"/>
    <property type="match status" value="1"/>
</dbReference>
<evidence type="ECO:0000256" key="1">
    <source>
        <dbReference type="SAM" id="MobiDB-lite"/>
    </source>
</evidence>
<protein>
    <submittedName>
        <fullName evidence="3">Uncharacterized protein</fullName>
    </submittedName>
</protein>
<sequence length="425" mass="47816">MAEPCQSTRWLGLDQGHSASLKRVAFTLLALLVRLFRPSVYLSIIWPWWQPMPPLLAMAAGVAHLHISPHPFNHLGSRDVARRDHGPRPRHCFDRNTATYDGISFLGPGICLQRAIPPFLCRSLRSENRGEETSSSDSPSPEGDGRTVVVKDERETRKLKRKGPLYSLKSMLLRLSGSDSRPVGQNRKLVEKAEEIFFTVSSSLKSLSVYYYAVKFPSIFVSIYILFQFFVPNYSNLTLEGSLESVHQTVEELRENLKDGLAVSKNKARKILSRAMVVGIACDVCKPEDVRKLANFAVDELGSVDIWVSLYILDILSASINNAGTNKGFRPLLQFTDDDIDQVCNFSFSFHHQFHDICTLFYPQGRALYAAEADRIRNWAESRARFSFTDAMEMYAENTWVSVFSLSVVCAFIILSSSGNAFHGT</sequence>
<dbReference type="PANTHER" id="PTHR24314">
    <property type="entry name" value="NON-SPECIFIC LIPID TRANSFER PROTEIN-RELATED"/>
    <property type="match status" value="1"/>
</dbReference>
<dbReference type="GO" id="GO:0010304">
    <property type="term" value="P:PSII associated light-harvesting complex II catabolic process"/>
    <property type="evidence" value="ECO:0007669"/>
    <property type="project" value="TreeGrafter"/>
</dbReference>
<organism evidence="3 4">
    <name type="scientific">Ensete ventricosum</name>
    <name type="common">Abyssinian banana</name>
    <name type="synonym">Musa ensete</name>
    <dbReference type="NCBI Taxonomy" id="4639"/>
    <lineage>
        <taxon>Eukaryota</taxon>
        <taxon>Viridiplantae</taxon>
        <taxon>Streptophyta</taxon>
        <taxon>Embryophyta</taxon>
        <taxon>Tracheophyta</taxon>
        <taxon>Spermatophyta</taxon>
        <taxon>Magnoliopsida</taxon>
        <taxon>Liliopsida</taxon>
        <taxon>Zingiberales</taxon>
        <taxon>Musaceae</taxon>
        <taxon>Ensete</taxon>
    </lineage>
</organism>
<dbReference type="EMBL" id="AMZH03000024">
    <property type="protein sequence ID" value="RRT86022.1"/>
    <property type="molecule type" value="Genomic_DNA"/>
</dbReference>
<keyword evidence="2" id="KW-0472">Membrane</keyword>
<comment type="caution">
    <text evidence="3">The sequence shown here is derived from an EMBL/GenBank/DDBJ whole genome shotgun (WGS) entry which is preliminary data.</text>
</comment>
<evidence type="ECO:0000313" key="4">
    <source>
        <dbReference type="Proteomes" id="UP000287651"/>
    </source>
</evidence>
<feature type="compositionally biased region" description="Low complexity" evidence="1">
    <location>
        <begin position="133"/>
        <end position="142"/>
    </location>
</feature>
<reference evidence="3 4" key="1">
    <citation type="journal article" date="2014" name="Agronomy (Basel)">
        <title>A Draft Genome Sequence for Ensete ventricosum, the Drought-Tolerant Tree Against Hunger.</title>
        <authorList>
            <person name="Harrison J."/>
            <person name="Moore K.A."/>
            <person name="Paszkiewicz K."/>
            <person name="Jones T."/>
            <person name="Grant M."/>
            <person name="Ambacheew D."/>
            <person name="Muzemil S."/>
            <person name="Studholme D.J."/>
        </authorList>
    </citation>
    <scope>NUCLEOTIDE SEQUENCE [LARGE SCALE GENOMIC DNA]</scope>
</reference>
<dbReference type="SUPFAM" id="SSF51735">
    <property type="entry name" value="NAD(P)-binding Rossmann-fold domains"/>
    <property type="match status" value="1"/>
</dbReference>
<dbReference type="InterPro" id="IPR052625">
    <property type="entry name" value="Chl_b_Red"/>
</dbReference>
<evidence type="ECO:0000313" key="3">
    <source>
        <dbReference type="EMBL" id="RRT86022.1"/>
    </source>
</evidence>
<accession>A0A427BC00</accession>
<feature type="region of interest" description="Disordered" evidence="1">
    <location>
        <begin position="127"/>
        <end position="154"/>
    </location>
</feature>
<evidence type="ECO:0000256" key="2">
    <source>
        <dbReference type="SAM" id="Phobius"/>
    </source>
</evidence>
<keyword evidence="2" id="KW-0812">Transmembrane</keyword>
<dbReference type="Gene3D" id="3.40.50.720">
    <property type="entry name" value="NAD(P)-binding Rossmann-like Domain"/>
    <property type="match status" value="1"/>
</dbReference>
<dbReference type="GO" id="GO:0034256">
    <property type="term" value="F:chlorophyll(ide) b reductase activity"/>
    <property type="evidence" value="ECO:0007669"/>
    <property type="project" value="TreeGrafter"/>
</dbReference>
<dbReference type="Proteomes" id="UP000287651">
    <property type="component" value="Unassembled WGS sequence"/>
</dbReference>
<name>A0A427BC00_ENSVE</name>
<gene>
    <name evidence="3" type="ORF">B296_00002028</name>
</gene>
<proteinExistence type="predicted"/>
<dbReference type="InterPro" id="IPR036291">
    <property type="entry name" value="NAD(P)-bd_dom_sf"/>
</dbReference>
<feature type="transmembrane region" description="Helical" evidence="2">
    <location>
        <begin position="400"/>
        <end position="422"/>
    </location>
</feature>